<dbReference type="Proteomes" id="UP000265520">
    <property type="component" value="Unassembled WGS sequence"/>
</dbReference>
<organism evidence="1 2">
    <name type="scientific">Trifolium medium</name>
    <dbReference type="NCBI Taxonomy" id="97028"/>
    <lineage>
        <taxon>Eukaryota</taxon>
        <taxon>Viridiplantae</taxon>
        <taxon>Streptophyta</taxon>
        <taxon>Embryophyta</taxon>
        <taxon>Tracheophyta</taxon>
        <taxon>Spermatophyta</taxon>
        <taxon>Magnoliopsida</taxon>
        <taxon>eudicotyledons</taxon>
        <taxon>Gunneridae</taxon>
        <taxon>Pentapetalae</taxon>
        <taxon>rosids</taxon>
        <taxon>fabids</taxon>
        <taxon>Fabales</taxon>
        <taxon>Fabaceae</taxon>
        <taxon>Papilionoideae</taxon>
        <taxon>50 kb inversion clade</taxon>
        <taxon>NPAAA clade</taxon>
        <taxon>Hologalegina</taxon>
        <taxon>IRL clade</taxon>
        <taxon>Trifolieae</taxon>
        <taxon>Trifolium</taxon>
    </lineage>
</organism>
<reference evidence="1 2" key="1">
    <citation type="journal article" date="2018" name="Front. Plant Sci.">
        <title>Red Clover (Trifolium pratense) and Zigzag Clover (T. medium) - A Picture of Genomic Similarities and Differences.</title>
        <authorList>
            <person name="Dluhosova J."/>
            <person name="Istvanek J."/>
            <person name="Nedelnik J."/>
            <person name="Repkova J."/>
        </authorList>
    </citation>
    <scope>NUCLEOTIDE SEQUENCE [LARGE SCALE GENOMIC DNA]</scope>
    <source>
        <strain evidence="2">cv. 10/8</strain>
        <tissue evidence="1">Leaf</tissue>
    </source>
</reference>
<proteinExistence type="predicted"/>
<keyword evidence="2" id="KW-1185">Reference proteome</keyword>
<dbReference type="EMBL" id="LXQA010212125">
    <property type="protein sequence ID" value="MCI34264.1"/>
    <property type="molecule type" value="Genomic_DNA"/>
</dbReference>
<feature type="non-terminal residue" evidence="1">
    <location>
        <position position="1"/>
    </location>
</feature>
<comment type="caution">
    <text evidence="1">The sequence shown here is derived from an EMBL/GenBank/DDBJ whole genome shotgun (WGS) entry which is preliminary data.</text>
</comment>
<evidence type="ECO:0000313" key="2">
    <source>
        <dbReference type="Proteomes" id="UP000265520"/>
    </source>
</evidence>
<evidence type="ECO:0000313" key="1">
    <source>
        <dbReference type="EMBL" id="MCI34264.1"/>
    </source>
</evidence>
<sequence>GIELLRVGVEGRDNDRVDGADGECFSTAELVETERILEGVEDLDAVGREVGVEGLAEDVERVTGEDGLM</sequence>
<protein>
    <submittedName>
        <fullName evidence="1">Uncharacterized protein</fullName>
    </submittedName>
</protein>
<accession>A0A392RE06</accession>
<dbReference type="AlphaFoldDB" id="A0A392RE06"/>
<name>A0A392RE06_9FABA</name>